<comment type="caution">
    <text evidence="3">The sequence shown here is derived from an EMBL/GenBank/DDBJ whole genome shotgun (WGS) entry which is preliminary data.</text>
</comment>
<feature type="transmembrane region" description="Helical" evidence="2">
    <location>
        <begin position="499"/>
        <end position="525"/>
    </location>
</feature>
<evidence type="ECO:0000256" key="2">
    <source>
        <dbReference type="SAM" id="Phobius"/>
    </source>
</evidence>
<evidence type="ECO:0000313" key="3">
    <source>
        <dbReference type="EMBL" id="EIW87388.1"/>
    </source>
</evidence>
<dbReference type="GeneID" id="19202591"/>
<accession>A0A5M3N7W7</accession>
<feature type="compositionally biased region" description="Low complexity" evidence="1">
    <location>
        <begin position="609"/>
        <end position="631"/>
    </location>
</feature>
<feature type="region of interest" description="Disordered" evidence="1">
    <location>
        <begin position="589"/>
        <end position="654"/>
    </location>
</feature>
<feature type="compositionally biased region" description="Acidic residues" evidence="1">
    <location>
        <begin position="638"/>
        <end position="654"/>
    </location>
</feature>
<evidence type="ECO:0008006" key="5">
    <source>
        <dbReference type="Google" id="ProtNLM"/>
    </source>
</evidence>
<reference evidence="4" key="1">
    <citation type="journal article" date="2012" name="Science">
        <title>The Paleozoic origin of enzymatic lignin decomposition reconstructed from 31 fungal genomes.</title>
        <authorList>
            <person name="Floudas D."/>
            <person name="Binder M."/>
            <person name="Riley R."/>
            <person name="Barry K."/>
            <person name="Blanchette R.A."/>
            <person name="Henrissat B."/>
            <person name="Martinez A.T."/>
            <person name="Otillar R."/>
            <person name="Spatafora J.W."/>
            <person name="Yadav J.S."/>
            <person name="Aerts A."/>
            <person name="Benoit I."/>
            <person name="Boyd A."/>
            <person name="Carlson A."/>
            <person name="Copeland A."/>
            <person name="Coutinho P.M."/>
            <person name="de Vries R.P."/>
            <person name="Ferreira P."/>
            <person name="Findley K."/>
            <person name="Foster B."/>
            <person name="Gaskell J."/>
            <person name="Glotzer D."/>
            <person name="Gorecki P."/>
            <person name="Heitman J."/>
            <person name="Hesse C."/>
            <person name="Hori C."/>
            <person name="Igarashi K."/>
            <person name="Jurgens J.A."/>
            <person name="Kallen N."/>
            <person name="Kersten P."/>
            <person name="Kohler A."/>
            <person name="Kuees U."/>
            <person name="Kumar T.K.A."/>
            <person name="Kuo A."/>
            <person name="LaButti K."/>
            <person name="Larrondo L.F."/>
            <person name="Lindquist E."/>
            <person name="Ling A."/>
            <person name="Lombard V."/>
            <person name="Lucas S."/>
            <person name="Lundell T."/>
            <person name="Martin R."/>
            <person name="McLaughlin D.J."/>
            <person name="Morgenstern I."/>
            <person name="Morin E."/>
            <person name="Murat C."/>
            <person name="Nagy L.G."/>
            <person name="Nolan M."/>
            <person name="Ohm R.A."/>
            <person name="Patyshakuliyeva A."/>
            <person name="Rokas A."/>
            <person name="Ruiz-Duenas F.J."/>
            <person name="Sabat G."/>
            <person name="Salamov A."/>
            <person name="Samejima M."/>
            <person name="Schmutz J."/>
            <person name="Slot J.C."/>
            <person name="St John F."/>
            <person name="Stenlid J."/>
            <person name="Sun H."/>
            <person name="Sun S."/>
            <person name="Syed K."/>
            <person name="Tsang A."/>
            <person name="Wiebenga A."/>
            <person name="Young D."/>
            <person name="Pisabarro A."/>
            <person name="Eastwood D.C."/>
            <person name="Martin F."/>
            <person name="Cullen D."/>
            <person name="Grigoriev I.V."/>
            <person name="Hibbett D.S."/>
        </authorList>
    </citation>
    <scope>NUCLEOTIDE SEQUENCE [LARGE SCALE GENOMIC DNA]</scope>
    <source>
        <strain evidence="4">RWD-64-598 SS2</strain>
    </source>
</reference>
<dbReference type="AlphaFoldDB" id="A0A5M3N7W7"/>
<dbReference type="OrthoDB" id="2657661at2759"/>
<evidence type="ECO:0000256" key="1">
    <source>
        <dbReference type="SAM" id="MobiDB-lite"/>
    </source>
</evidence>
<proteinExistence type="predicted"/>
<dbReference type="Proteomes" id="UP000053558">
    <property type="component" value="Unassembled WGS sequence"/>
</dbReference>
<keyword evidence="2" id="KW-1133">Transmembrane helix</keyword>
<keyword evidence="2" id="KW-0812">Transmembrane</keyword>
<feature type="transmembrane region" description="Helical" evidence="2">
    <location>
        <begin position="447"/>
        <end position="467"/>
    </location>
</feature>
<dbReference type="KEGG" id="cput:CONPUDRAFT_149421"/>
<organism evidence="3 4">
    <name type="scientific">Coniophora puteana (strain RWD-64-598)</name>
    <name type="common">Brown rot fungus</name>
    <dbReference type="NCBI Taxonomy" id="741705"/>
    <lineage>
        <taxon>Eukaryota</taxon>
        <taxon>Fungi</taxon>
        <taxon>Dikarya</taxon>
        <taxon>Basidiomycota</taxon>
        <taxon>Agaricomycotina</taxon>
        <taxon>Agaricomycetes</taxon>
        <taxon>Agaricomycetidae</taxon>
        <taxon>Boletales</taxon>
        <taxon>Coniophorineae</taxon>
        <taxon>Coniophoraceae</taxon>
        <taxon>Coniophora</taxon>
    </lineage>
</organism>
<evidence type="ECO:0000313" key="4">
    <source>
        <dbReference type="Proteomes" id="UP000053558"/>
    </source>
</evidence>
<keyword evidence="2" id="KW-0472">Membrane</keyword>
<dbReference type="OMA" id="SETANCH"/>
<keyword evidence="4" id="KW-1185">Reference proteome</keyword>
<feature type="transmembrane region" description="Helical" evidence="2">
    <location>
        <begin position="537"/>
        <end position="555"/>
    </location>
</feature>
<gene>
    <name evidence="3" type="ORF">CONPUDRAFT_149421</name>
</gene>
<dbReference type="EMBL" id="JH711573">
    <property type="protein sequence ID" value="EIW87388.1"/>
    <property type="molecule type" value="Genomic_DNA"/>
</dbReference>
<feature type="compositionally biased region" description="Basic residues" evidence="1">
    <location>
        <begin position="589"/>
        <end position="608"/>
    </location>
</feature>
<protein>
    <recommendedName>
        <fullName evidence="5">WW domain-containing protein</fullName>
    </recommendedName>
</protein>
<name>A0A5M3N7W7_CONPW</name>
<sequence>MDMPTPYALVPGVPSQAEGADTELVPNTPYPFPYTGAPVETLPVIQHVNFAADPAREGRIKRELVPIPASEVMRYHRAVKIRNKTKTHIIPPNTHEMRDDDRSHTLYRRAGWQSRVHPEGALYFWHPEMRAFTDANLIKKGTLEAIMRAIADLQAKIKTENIIMPPHWELVLEVAHLRKARQVGYYFVNHGNRCLFWLHDYDVAPMLGNVKGVKFYSHIKYAMEAQFWMHVEFYPNNRKVPRNIFEELKEIVMHASAETITSDTSLAPFDNEELTKICELIDHIEGKHLFLTSVTRNSYSSRVHAGSIDKPYEHSMCIIARFMRMFARTRFFNFCGQIGARLDADQTVYYRDKRRRSILLRIMSPFLFGAPDVHMKALKTIWVDQLVNHIPWKKFVDKLNDEWMGYTLYSTVILNSNVAFLALMNVSPQADQNAPANTPYPQTPAQIASYVSTVASMGSVIVGLLLLRQNRTKGRESAEDAVYFMTTVTNTMFGTETLAIIYSLPFGLLLWGMVFFVVAFCFLALQQTSLTTRGTVGAAGVLVLIFVLWSVTAAWERPRWLTAHYGWDLVSEWIKTIAKLLGIDAKARSSRGRSRSRRRSRSQARKAGRSAAGAVAAPSAGASGSASTSGSDQGDTTTEVDTESENGQSDEDDD</sequence>
<dbReference type="RefSeq" id="XP_007763890.1">
    <property type="nucleotide sequence ID" value="XM_007765700.1"/>
</dbReference>